<gene>
    <name evidence="1" type="ORF">N7460_003192</name>
</gene>
<dbReference type="AlphaFoldDB" id="A0AAD6ILV9"/>
<accession>A0AAD6ILV9</accession>
<reference evidence="1" key="1">
    <citation type="journal article" date="2023" name="IMA Fungus">
        <title>Comparative genomic study of the Penicillium genus elucidates a diverse pangenome and 15 lateral gene transfer events.</title>
        <authorList>
            <person name="Petersen C."/>
            <person name="Sorensen T."/>
            <person name="Nielsen M.R."/>
            <person name="Sondergaard T.E."/>
            <person name="Sorensen J.L."/>
            <person name="Fitzpatrick D.A."/>
            <person name="Frisvad J.C."/>
            <person name="Nielsen K.L."/>
        </authorList>
    </citation>
    <scope>NUCLEOTIDE SEQUENCE</scope>
    <source>
        <strain evidence="1">IBT 15450</strain>
    </source>
</reference>
<keyword evidence="2" id="KW-1185">Reference proteome</keyword>
<proteinExistence type="predicted"/>
<sequence length="503" mass="57632">MSQYGLTPESGQYITAIDQDEVPRLCNIIHAGNLFELETMPRYQDIDPRAFEWREPPACILFISHRWETPTHPDADGKQLKAIIFLMQAIVKLASVCKLPLEQRTAVVKTLKVHGYLQAANIVRRVADNTGGVNRSILDKIGVWLDYMWIDDRTPANKLLFKEGLRRLPSLVASCDFILSIRSRGDDYIQRAWCISELCFMNWKCHKNSIVLRQDLLNEPIDARILNSESSKPNYLLSYRSMIETWENESRFTWNPNMSFYYAEIRVPEWDSVSKFRDSIEQGSTPAPSDWPTPFLTTPLAPQFWPHHADFLMEIRFGLVEAPSRNVDLFITMIMQRCGLSCRNIEDYTRCGLHIFLARMTGHKGWTSFSNDCLHRLADGKPLILAGVLVLHKDRNGVDLLSPLTYQWETDEGVLNLHAQATEICKNYFQIHLDRCEIHKQTSVLLNAMISHLVAVARESNKLLRPRVWSLTVLIGDAMNEANIASQQEEEEVVGSLSSVGFH</sequence>
<comment type="caution">
    <text evidence="1">The sequence shown here is derived from an EMBL/GenBank/DDBJ whole genome shotgun (WGS) entry which is preliminary data.</text>
</comment>
<reference evidence="1" key="2">
    <citation type="submission" date="2023-01" db="EMBL/GenBank/DDBJ databases">
        <authorList>
            <person name="Petersen C."/>
        </authorList>
    </citation>
    <scope>NUCLEOTIDE SEQUENCE</scope>
    <source>
        <strain evidence="1">IBT 15450</strain>
    </source>
</reference>
<name>A0AAD6ILV9_PENCN</name>
<organism evidence="1 2">
    <name type="scientific">Penicillium canescens</name>
    <dbReference type="NCBI Taxonomy" id="5083"/>
    <lineage>
        <taxon>Eukaryota</taxon>
        <taxon>Fungi</taxon>
        <taxon>Dikarya</taxon>
        <taxon>Ascomycota</taxon>
        <taxon>Pezizomycotina</taxon>
        <taxon>Eurotiomycetes</taxon>
        <taxon>Eurotiomycetidae</taxon>
        <taxon>Eurotiales</taxon>
        <taxon>Aspergillaceae</taxon>
        <taxon>Penicillium</taxon>
    </lineage>
</organism>
<dbReference type="Proteomes" id="UP001219568">
    <property type="component" value="Unassembled WGS sequence"/>
</dbReference>
<evidence type="ECO:0000313" key="1">
    <source>
        <dbReference type="EMBL" id="KAJ6052658.1"/>
    </source>
</evidence>
<dbReference type="EMBL" id="JAQJZL010000002">
    <property type="protein sequence ID" value="KAJ6052658.1"/>
    <property type="molecule type" value="Genomic_DNA"/>
</dbReference>
<evidence type="ECO:0000313" key="2">
    <source>
        <dbReference type="Proteomes" id="UP001219568"/>
    </source>
</evidence>
<protein>
    <submittedName>
        <fullName evidence="1">Uncharacterized protein</fullName>
    </submittedName>
</protein>